<dbReference type="SUPFAM" id="SSF110221">
    <property type="entry name" value="AbfB domain"/>
    <property type="match status" value="1"/>
</dbReference>
<evidence type="ECO:0000313" key="3">
    <source>
        <dbReference type="EMBL" id="ONF74152.1"/>
    </source>
</evidence>
<sequence length="718" mass="79524">MRRSLIVGRRPAGSIAVLTAVTVLCGLFTPATGYAAPPAPSSPTVEAPAPSAPDAQVPRESPDAAAAELPSATETEKVRAVFEIEVGEATKEWREATDMNFVFKVYDKIDATNFPVTKAEAYRVYKVMLDNNAAPDATAFIRTGVFDFASRDRVERQRRQEAWDRTVQLRREILIDADIVGFDDVMLNDNDQMFIYKVYQKARPEQPKLKQGAFDAFGGDAAVWKDFIENKIRALNHQDQLDYLDRLNQENQEAARREAARMAKKDACDKVPVIAVAAWLDLADDDFIRELLKTPELADPAHREIKDAATAALAGVAADWDRYIRTGVAEARARDDARILREREEADRQKVREIKAKADASRLRPRLAAAAGDVAANGTWDQVKDFLAKGQYTVLEQAFAGVTAGRRGWHVRSAGGDAWATPGTQPSNVVTAPLGDATWKIVPGLADANCFSLESATRVGSYLRIAPNLRVQLAGNDGTDGYKLNATWCAKAGRDGNPTNVTLEAKAHPGRYLRQYWGELWAANGLSKENNFDTDGNFAADISWIPVGPNPSITTKIDERWLNEDWWGWNGLGPQTQPENILNGIRYKRFQKGGAFWSAQHGVVRIMDPLLNKYLESGGRNIPGFIPSGDTGYLPDGKGMRNLFAGPRGIWYHPNIGPKLIYGAIFDRWAALQYERSRLGYPTSDEMDFPGVPGKRVSYFQNGRIEHTAAEGAKEYYN</sequence>
<gene>
    <name evidence="3" type="ORF">AVR91_0202255</name>
</gene>
<dbReference type="GO" id="GO:0046373">
    <property type="term" value="P:L-arabinose metabolic process"/>
    <property type="evidence" value="ECO:0007669"/>
    <property type="project" value="InterPro"/>
</dbReference>
<accession>A0A1W2M2A1</accession>
<feature type="compositionally biased region" description="Low complexity" evidence="1">
    <location>
        <begin position="37"/>
        <end position="53"/>
    </location>
</feature>
<evidence type="ECO:0000259" key="2">
    <source>
        <dbReference type="Pfam" id="PF05270"/>
    </source>
</evidence>
<dbReference type="Proteomes" id="UP000076660">
    <property type="component" value="Unassembled WGS sequence"/>
</dbReference>
<protein>
    <recommendedName>
        <fullName evidence="2">Alpha-L-arabinofuranosidase B arabinose-binding domain-containing protein</fullName>
    </recommendedName>
</protein>
<evidence type="ECO:0000256" key="1">
    <source>
        <dbReference type="SAM" id="MobiDB-lite"/>
    </source>
</evidence>
<dbReference type="Pfam" id="PF08310">
    <property type="entry name" value="LGFP"/>
    <property type="match status" value="2"/>
</dbReference>
<reference evidence="3 4" key="1">
    <citation type="submission" date="2016-12" db="EMBL/GenBank/DDBJ databases">
        <title>Amycolatopsis keratiniphila subsp. keratiniphila genome sequencing and assembly.</title>
        <authorList>
            <person name="Mayilraj S."/>
            <person name="Kaur N."/>
        </authorList>
    </citation>
    <scope>NUCLEOTIDE SEQUENCE [LARGE SCALE GENOMIC DNA]</scope>
    <source>
        <strain evidence="3 4">DSM 44409</strain>
    </source>
</reference>
<proteinExistence type="predicted"/>
<dbReference type="AlphaFoldDB" id="A0A1W2M2A1"/>
<dbReference type="GO" id="GO:0046556">
    <property type="term" value="F:alpha-L-arabinofuranosidase activity"/>
    <property type="evidence" value="ECO:0007669"/>
    <property type="project" value="InterPro"/>
</dbReference>
<dbReference type="InterPro" id="IPR013207">
    <property type="entry name" value="LGFP"/>
</dbReference>
<evidence type="ECO:0000313" key="4">
    <source>
        <dbReference type="Proteomes" id="UP000076660"/>
    </source>
</evidence>
<dbReference type="OrthoDB" id="3635032at2"/>
<dbReference type="Pfam" id="PF05270">
    <property type="entry name" value="AbfB"/>
    <property type="match status" value="1"/>
</dbReference>
<dbReference type="InterPro" id="IPR007934">
    <property type="entry name" value="AbfB_ABD"/>
</dbReference>
<dbReference type="InterPro" id="IPR036195">
    <property type="entry name" value="AbfB_ABD_sf"/>
</dbReference>
<dbReference type="EMBL" id="LQMT02000005">
    <property type="protein sequence ID" value="ONF74152.1"/>
    <property type="molecule type" value="Genomic_DNA"/>
</dbReference>
<dbReference type="Gene3D" id="2.80.10.50">
    <property type="match status" value="1"/>
</dbReference>
<organism evidence="3 4">
    <name type="scientific">Amycolatopsis keratiniphila subsp. keratiniphila</name>
    <dbReference type="NCBI Taxonomy" id="227715"/>
    <lineage>
        <taxon>Bacteria</taxon>
        <taxon>Bacillati</taxon>
        <taxon>Actinomycetota</taxon>
        <taxon>Actinomycetes</taxon>
        <taxon>Pseudonocardiales</taxon>
        <taxon>Pseudonocardiaceae</taxon>
        <taxon>Amycolatopsis</taxon>
        <taxon>Amycolatopsis japonica group</taxon>
    </lineage>
</organism>
<name>A0A1W2M2A1_9PSEU</name>
<comment type="caution">
    <text evidence="3">The sequence shown here is derived from an EMBL/GenBank/DDBJ whole genome shotgun (WGS) entry which is preliminary data.</text>
</comment>
<feature type="domain" description="Alpha-L-arabinofuranosidase B arabinose-binding" evidence="2">
    <location>
        <begin position="430"/>
        <end position="539"/>
    </location>
</feature>
<dbReference type="RefSeq" id="WP_083737323.1">
    <property type="nucleotide sequence ID" value="NZ_LQMT02000005.1"/>
</dbReference>
<feature type="region of interest" description="Disordered" evidence="1">
    <location>
        <begin position="37"/>
        <end position="72"/>
    </location>
</feature>